<dbReference type="GO" id="GO:0031564">
    <property type="term" value="P:transcription antitermination"/>
    <property type="evidence" value="ECO:0007669"/>
    <property type="project" value="UniProtKB-KW"/>
</dbReference>
<evidence type="ECO:0000259" key="7">
    <source>
        <dbReference type="Pfam" id="PF01029"/>
    </source>
</evidence>
<dbReference type="EMBL" id="CAFBPW010000003">
    <property type="protein sequence ID" value="CAB5023464.1"/>
    <property type="molecule type" value="Genomic_DNA"/>
</dbReference>
<evidence type="ECO:0000313" key="10">
    <source>
        <dbReference type="EMBL" id="CAB4968018.1"/>
    </source>
</evidence>
<feature type="compositionally biased region" description="Polar residues" evidence="6">
    <location>
        <begin position="13"/>
        <end position="23"/>
    </location>
</feature>
<keyword evidence="3" id="KW-0694">RNA-binding</keyword>
<evidence type="ECO:0000313" key="12">
    <source>
        <dbReference type="EMBL" id="CAB5068074.1"/>
    </source>
</evidence>
<reference evidence="8" key="1">
    <citation type="submission" date="2020-05" db="EMBL/GenBank/DDBJ databases">
        <authorList>
            <person name="Chiriac C."/>
            <person name="Salcher M."/>
            <person name="Ghai R."/>
            <person name="Kavagutti S V."/>
        </authorList>
    </citation>
    <scope>NUCLEOTIDE SEQUENCE</scope>
</reference>
<organism evidence="8">
    <name type="scientific">freshwater metagenome</name>
    <dbReference type="NCBI Taxonomy" id="449393"/>
    <lineage>
        <taxon>unclassified sequences</taxon>
        <taxon>metagenomes</taxon>
        <taxon>ecological metagenomes</taxon>
    </lineage>
</organism>
<dbReference type="EMBL" id="CAFBOG010000002">
    <property type="protein sequence ID" value="CAB4968018.1"/>
    <property type="molecule type" value="Genomic_DNA"/>
</dbReference>
<evidence type="ECO:0000256" key="2">
    <source>
        <dbReference type="ARBA" id="ARBA00022814"/>
    </source>
</evidence>
<evidence type="ECO:0000256" key="1">
    <source>
        <dbReference type="ARBA" id="ARBA00005952"/>
    </source>
</evidence>
<evidence type="ECO:0000313" key="11">
    <source>
        <dbReference type="EMBL" id="CAB5023464.1"/>
    </source>
</evidence>
<dbReference type="PANTHER" id="PTHR11078">
    <property type="entry name" value="N UTILIZATION SUBSTANCE PROTEIN B-RELATED"/>
    <property type="match status" value="1"/>
</dbReference>
<evidence type="ECO:0000313" key="8">
    <source>
        <dbReference type="EMBL" id="CAB4690430.1"/>
    </source>
</evidence>
<accession>A0A6J6NUH2</accession>
<dbReference type="GO" id="GO:0003723">
    <property type="term" value="F:RNA binding"/>
    <property type="evidence" value="ECO:0007669"/>
    <property type="project" value="UniProtKB-KW"/>
</dbReference>
<gene>
    <name evidence="8" type="ORF">UFOPK2582_00375</name>
    <name evidence="9" type="ORF">UFOPK3046_00094</name>
    <name evidence="10" type="ORF">UFOPK3914_00033</name>
    <name evidence="11" type="ORF">UFOPK4173_00058</name>
    <name evidence="12" type="ORF">UFOPK4354_01382</name>
</gene>
<keyword evidence="5" id="KW-0804">Transcription</keyword>
<dbReference type="InterPro" id="IPR006027">
    <property type="entry name" value="NusB_RsmB_TIM44"/>
</dbReference>
<dbReference type="GO" id="GO:0005829">
    <property type="term" value="C:cytosol"/>
    <property type="evidence" value="ECO:0007669"/>
    <property type="project" value="TreeGrafter"/>
</dbReference>
<dbReference type="EMBL" id="CAEZXS010000028">
    <property type="protein sequence ID" value="CAB4690430.1"/>
    <property type="molecule type" value="Genomic_DNA"/>
</dbReference>
<protein>
    <submittedName>
        <fullName evidence="8">Unannotated protein</fullName>
    </submittedName>
</protein>
<evidence type="ECO:0000256" key="5">
    <source>
        <dbReference type="ARBA" id="ARBA00023163"/>
    </source>
</evidence>
<dbReference type="InterPro" id="IPR035926">
    <property type="entry name" value="NusB-like_sf"/>
</dbReference>
<evidence type="ECO:0000256" key="6">
    <source>
        <dbReference type="SAM" id="MobiDB-lite"/>
    </source>
</evidence>
<feature type="region of interest" description="Disordered" evidence="6">
    <location>
        <begin position="1"/>
        <end position="30"/>
    </location>
</feature>
<keyword evidence="2" id="KW-0889">Transcription antitermination</keyword>
<dbReference type="Pfam" id="PF01029">
    <property type="entry name" value="NusB"/>
    <property type="match status" value="1"/>
</dbReference>
<sequence>MSSAEGTVEPTASEGQPSESQDSMAEAAANLASAEVSQSVIDSVLDADSRVEQIQVVAQQPLRSVAGGRHEARERAVHLLYESEIKSLPIQEVLDAQVLVPDSYTENLVLSVEQHSIELTELIGRLARGWSVERMPTLDLALLRVACCELAYFPEIPRGVVLSEAVALAGHYGTDDSSKFVNGLLTAAADELRPA</sequence>
<dbReference type="AlphaFoldDB" id="A0A6J6NUH2"/>
<dbReference type="GO" id="GO:0006353">
    <property type="term" value="P:DNA-templated transcription termination"/>
    <property type="evidence" value="ECO:0007669"/>
    <property type="project" value="InterPro"/>
</dbReference>
<dbReference type="HAMAP" id="MF_00073">
    <property type="entry name" value="NusB"/>
    <property type="match status" value="1"/>
</dbReference>
<dbReference type="PANTHER" id="PTHR11078:SF3">
    <property type="entry name" value="ANTITERMINATION NUSB DOMAIN-CONTAINING PROTEIN"/>
    <property type="match status" value="1"/>
</dbReference>
<name>A0A6J6NUH2_9ZZZZ</name>
<keyword evidence="4" id="KW-0805">Transcription regulation</keyword>
<dbReference type="Gene3D" id="1.10.940.10">
    <property type="entry name" value="NusB-like"/>
    <property type="match status" value="1"/>
</dbReference>
<proteinExistence type="inferred from homology"/>
<dbReference type="EMBL" id="CAFAAQ010000004">
    <property type="protein sequence ID" value="CAB4793812.1"/>
    <property type="molecule type" value="Genomic_DNA"/>
</dbReference>
<evidence type="ECO:0000313" key="9">
    <source>
        <dbReference type="EMBL" id="CAB4793812.1"/>
    </source>
</evidence>
<dbReference type="SUPFAM" id="SSF48013">
    <property type="entry name" value="NusB-like"/>
    <property type="match status" value="1"/>
</dbReference>
<dbReference type="EMBL" id="CAFBQW010000167">
    <property type="protein sequence ID" value="CAB5068074.1"/>
    <property type="molecule type" value="Genomic_DNA"/>
</dbReference>
<dbReference type="NCBIfam" id="TIGR01951">
    <property type="entry name" value="nusB"/>
    <property type="match status" value="1"/>
</dbReference>
<evidence type="ECO:0000256" key="4">
    <source>
        <dbReference type="ARBA" id="ARBA00023015"/>
    </source>
</evidence>
<comment type="similarity">
    <text evidence="1">Belongs to the NusB family.</text>
</comment>
<evidence type="ECO:0000256" key="3">
    <source>
        <dbReference type="ARBA" id="ARBA00022884"/>
    </source>
</evidence>
<feature type="domain" description="NusB/RsmB/TIM44" evidence="7">
    <location>
        <begin position="70"/>
        <end position="189"/>
    </location>
</feature>
<dbReference type="InterPro" id="IPR011605">
    <property type="entry name" value="NusB_fam"/>
</dbReference>